<gene>
    <name evidence="2" type="ORF">MNBD_GAMMA16-2178</name>
</gene>
<dbReference type="Pfam" id="PF08808">
    <property type="entry name" value="RES"/>
    <property type="match status" value="1"/>
</dbReference>
<reference evidence="2" key="1">
    <citation type="submission" date="2018-06" db="EMBL/GenBank/DDBJ databases">
        <authorList>
            <person name="Zhirakovskaya E."/>
        </authorList>
    </citation>
    <scope>NUCLEOTIDE SEQUENCE</scope>
</reference>
<organism evidence="2">
    <name type="scientific">hydrothermal vent metagenome</name>
    <dbReference type="NCBI Taxonomy" id="652676"/>
    <lineage>
        <taxon>unclassified sequences</taxon>
        <taxon>metagenomes</taxon>
        <taxon>ecological metagenomes</taxon>
    </lineage>
</organism>
<dbReference type="InterPro" id="IPR014914">
    <property type="entry name" value="RES_dom"/>
</dbReference>
<accession>A0A3B1A180</accession>
<evidence type="ECO:0000313" key="2">
    <source>
        <dbReference type="EMBL" id="VAW87484.1"/>
    </source>
</evidence>
<sequence length="70" mass="7827">MFDSLLFWWVSPVLSGVRKQLNIQLSDITSNDYSTTQRIGAWAQQQGYKDLLVPSARNLTGANFVAFGGF</sequence>
<dbReference type="AlphaFoldDB" id="A0A3B1A180"/>
<name>A0A3B1A180_9ZZZZ</name>
<dbReference type="EMBL" id="UOFO01000124">
    <property type="protein sequence ID" value="VAW87484.1"/>
    <property type="molecule type" value="Genomic_DNA"/>
</dbReference>
<evidence type="ECO:0000259" key="1">
    <source>
        <dbReference type="Pfam" id="PF08808"/>
    </source>
</evidence>
<feature type="domain" description="RES" evidence="1">
    <location>
        <begin position="26"/>
        <end position="68"/>
    </location>
</feature>
<proteinExistence type="predicted"/>
<protein>
    <recommendedName>
        <fullName evidence="1">RES domain-containing protein</fullName>
    </recommendedName>
</protein>